<reference evidence="1 2" key="1">
    <citation type="journal article" date="2003" name="PLoS Biol.">
        <title>The genome sequence of Caenorhabditis briggsae: a platform for comparative genomics.</title>
        <authorList>
            <person name="Stein L.D."/>
            <person name="Bao Z."/>
            <person name="Blasiar D."/>
            <person name="Blumenthal T."/>
            <person name="Brent M.R."/>
            <person name="Chen N."/>
            <person name="Chinwalla A."/>
            <person name="Clarke L."/>
            <person name="Clee C."/>
            <person name="Coghlan A."/>
            <person name="Coulson A."/>
            <person name="D'Eustachio P."/>
            <person name="Fitch D.H."/>
            <person name="Fulton L.A."/>
            <person name="Fulton R.E."/>
            <person name="Griffiths-Jones S."/>
            <person name="Harris T.W."/>
            <person name="Hillier L.W."/>
            <person name="Kamath R."/>
            <person name="Kuwabara P.E."/>
            <person name="Mardis E.R."/>
            <person name="Marra M.A."/>
            <person name="Miner T.L."/>
            <person name="Minx P."/>
            <person name="Mullikin J.C."/>
            <person name="Plumb R.W."/>
            <person name="Rogers J."/>
            <person name="Schein J.E."/>
            <person name="Sohrmann M."/>
            <person name="Spieth J."/>
            <person name="Stajich J.E."/>
            <person name="Wei C."/>
            <person name="Willey D."/>
            <person name="Wilson R.K."/>
            <person name="Durbin R."/>
            <person name="Waterston R.H."/>
        </authorList>
    </citation>
    <scope>NUCLEOTIDE SEQUENCE [LARGE SCALE GENOMIC DNA]</scope>
    <source>
        <strain evidence="1 2">AF16</strain>
    </source>
</reference>
<name>B6IKI2_CAEBR</name>
<dbReference type="InParanoid" id="B6IKI2"/>
<dbReference type="KEGG" id="cbr:CBG_27521"/>
<accession>B6IKI2</accession>
<gene>
    <name evidence="1" type="ORF">CBG27521</name>
    <name evidence="1" type="ORF">CBG_27521</name>
</gene>
<dbReference type="Proteomes" id="UP000008549">
    <property type="component" value="Unassembled WGS sequence"/>
</dbReference>
<sequence length="38" mass="4568">MFQAIRRINEFSKALDIITGSHRRLYNRSLVVFSTKIW</sequence>
<dbReference type="HOGENOM" id="CLU_3336080_0_0_1"/>
<keyword evidence="2" id="KW-1185">Reference proteome</keyword>
<dbReference type="AlphaFoldDB" id="B6IKI2"/>
<evidence type="ECO:0000313" key="2">
    <source>
        <dbReference type="Proteomes" id="UP000008549"/>
    </source>
</evidence>
<dbReference type="RefSeq" id="XP_045099971.1">
    <property type="nucleotide sequence ID" value="XM_045239122.1"/>
</dbReference>
<dbReference type="EMBL" id="HE600924">
    <property type="protein sequence ID" value="CAS00412.1"/>
    <property type="molecule type" value="Genomic_DNA"/>
</dbReference>
<dbReference type="GeneID" id="68918972"/>
<evidence type="ECO:0000313" key="1">
    <source>
        <dbReference type="EMBL" id="CAS00412.1"/>
    </source>
</evidence>
<proteinExistence type="predicted"/>
<protein>
    <submittedName>
        <fullName evidence="1">Protein CBG27521</fullName>
    </submittedName>
</protein>
<organism evidence="1 2">
    <name type="scientific">Caenorhabditis briggsae</name>
    <dbReference type="NCBI Taxonomy" id="6238"/>
    <lineage>
        <taxon>Eukaryota</taxon>
        <taxon>Metazoa</taxon>
        <taxon>Ecdysozoa</taxon>
        <taxon>Nematoda</taxon>
        <taxon>Chromadorea</taxon>
        <taxon>Rhabditida</taxon>
        <taxon>Rhabditina</taxon>
        <taxon>Rhabditomorpha</taxon>
        <taxon>Rhabditoidea</taxon>
        <taxon>Rhabditidae</taxon>
        <taxon>Peloderinae</taxon>
        <taxon>Caenorhabditis</taxon>
    </lineage>
</organism>
<reference evidence="1 2" key="2">
    <citation type="journal article" date="2011" name="PLoS Genet.">
        <title>Caenorhabditis briggsae recombinant inbred line genotypes reveal inter-strain incompatibility and the evolution of recombination.</title>
        <authorList>
            <person name="Ross J.A."/>
            <person name="Koboldt D.C."/>
            <person name="Staisch J.E."/>
            <person name="Chamberlin H.M."/>
            <person name="Gupta B.P."/>
            <person name="Miller R.D."/>
            <person name="Baird S.E."/>
            <person name="Haag E.S."/>
        </authorList>
    </citation>
    <scope>NUCLEOTIDE SEQUENCE [LARGE SCALE GENOMIC DNA]</scope>
    <source>
        <strain evidence="1 2">AF16</strain>
    </source>
</reference>
<dbReference type="CTD" id="68918972"/>